<keyword evidence="2" id="KW-0472">Membrane</keyword>
<evidence type="ECO:0008006" key="5">
    <source>
        <dbReference type="Google" id="ProtNLM"/>
    </source>
</evidence>
<organism evidence="3 4">
    <name type="scientific">Colletotrichum nymphaeae SA-01</name>
    <dbReference type="NCBI Taxonomy" id="1460502"/>
    <lineage>
        <taxon>Eukaryota</taxon>
        <taxon>Fungi</taxon>
        <taxon>Dikarya</taxon>
        <taxon>Ascomycota</taxon>
        <taxon>Pezizomycotina</taxon>
        <taxon>Sordariomycetes</taxon>
        <taxon>Hypocreomycetidae</taxon>
        <taxon>Glomerellales</taxon>
        <taxon>Glomerellaceae</taxon>
        <taxon>Colletotrichum</taxon>
        <taxon>Colletotrichum acutatum species complex</taxon>
    </lineage>
</organism>
<dbReference type="PANTHER" id="PTHR33365:SF6">
    <property type="entry name" value="OXIDASE USTYA"/>
    <property type="match status" value="1"/>
</dbReference>
<dbReference type="Pfam" id="PF11807">
    <property type="entry name" value="UstYa"/>
    <property type="match status" value="1"/>
</dbReference>
<dbReference type="InterPro" id="IPR021765">
    <property type="entry name" value="UstYa-like"/>
</dbReference>
<comment type="similarity">
    <text evidence="1">Belongs to the ustYa family.</text>
</comment>
<keyword evidence="4" id="KW-1185">Reference proteome</keyword>
<proteinExistence type="inferred from homology"/>
<protein>
    <recommendedName>
        <fullName evidence="5">Tat pathway signal sequence</fullName>
    </recommendedName>
</protein>
<reference evidence="3 4" key="1">
    <citation type="submission" date="2014-02" db="EMBL/GenBank/DDBJ databases">
        <title>The genome sequence of Colletotrichum nymphaeae SA-01.</title>
        <authorList>
            <person name="Baroncelli R."/>
            <person name="Thon M.R."/>
        </authorList>
    </citation>
    <scope>NUCLEOTIDE SEQUENCE [LARGE SCALE GENOMIC DNA]</scope>
    <source>
        <strain evidence="3 4">SA-01</strain>
    </source>
</reference>
<dbReference type="Proteomes" id="UP000070054">
    <property type="component" value="Unassembled WGS sequence"/>
</dbReference>
<evidence type="ECO:0000313" key="4">
    <source>
        <dbReference type="Proteomes" id="UP000070054"/>
    </source>
</evidence>
<sequence length="281" mass="32429">MMDRHSSDTNAKLLAVEVNDFEHGTLCSRCEKSITREAGRGFSYMKLFLVFLLCQVTILGLSFLAFHAFQRNTDATIQDIDQQDYFTLESYNSTEKLYDIVDAADRSPKADAFWHELQKTDGIVAVHSEWAKEKALPDTVSHPDDPASKIYQINYRIRNRLTLNIPLEKWPRNDIHTMHCVDHIRNDLMCHADISLSGSDEYVSFNSHSHQQKCRDLGALQRWAKRHGWDGYKDYLEGVVGYDFNEAERVNMATAGKGRWNKAQSTLDKETGKIELWFEED</sequence>
<comment type="caution">
    <text evidence="3">The sequence shown here is derived from an EMBL/GenBank/DDBJ whole genome shotgun (WGS) entry which is preliminary data.</text>
</comment>
<gene>
    <name evidence="3" type="ORF">CNYM01_00786</name>
</gene>
<dbReference type="GO" id="GO:0043386">
    <property type="term" value="P:mycotoxin biosynthetic process"/>
    <property type="evidence" value="ECO:0007669"/>
    <property type="project" value="InterPro"/>
</dbReference>
<dbReference type="OrthoDB" id="3687641at2759"/>
<evidence type="ECO:0000313" key="3">
    <source>
        <dbReference type="EMBL" id="KXH46940.1"/>
    </source>
</evidence>
<dbReference type="PANTHER" id="PTHR33365">
    <property type="entry name" value="YALI0B05434P"/>
    <property type="match status" value="1"/>
</dbReference>
<feature type="transmembrane region" description="Helical" evidence="2">
    <location>
        <begin position="47"/>
        <end position="69"/>
    </location>
</feature>
<dbReference type="EMBL" id="JEMN01001135">
    <property type="protein sequence ID" value="KXH46940.1"/>
    <property type="molecule type" value="Genomic_DNA"/>
</dbReference>
<keyword evidence="2" id="KW-0812">Transmembrane</keyword>
<evidence type="ECO:0000256" key="2">
    <source>
        <dbReference type="SAM" id="Phobius"/>
    </source>
</evidence>
<keyword evidence="2" id="KW-1133">Transmembrane helix</keyword>
<dbReference type="AlphaFoldDB" id="A0A135TFM6"/>
<name>A0A135TFM6_9PEZI</name>
<evidence type="ECO:0000256" key="1">
    <source>
        <dbReference type="ARBA" id="ARBA00035112"/>
    </source>
</evidence>
<accession>A0A135TFM6</accession>